<dbReference type="SUPFAM" id="SSF81593">
    <property type="entry name" value="Nucleotidyltransferase substrate binding subunit/domain"/>
    <property type="match status" value="1"/>
</dbReference>
<keyword evidence="3" id="KW-1185">Reference proteome</keyword>
<dbReference type="Gene3D" id="1.20.120.330">
    <property type="entry name" value="Nucleotidyltransferases domain 2"/>
    <property type="match status" value="1"/>
</dbReference>
<dbReference type="HOGENOM" id="CLU_1852467_0_0_9"/>
<dbReference type="EMBL" id="ADLN01000083">
    <property type="protein sequence ID" value="EHI58841.1"/>
    <property type="molecule type" value="Genomic_DNA"/>
</dbReference>
<name>G5II25_9FIRM</name>
<dbReference type="Proteomes" id="UP000005384">
    <property type="component" value="Unassembled WGS sequence"/>
</dbReference>
<dbReference type="OrthoDB" id="1858205at2"/>
<dbReference type="InterPro" id="IPR007842">
    <property type="entry name" value="HEPN_dom"/>
</dbReference>
<dbReference type="Pfam" id="PF05168">
    <property type="entry name" value="HEPN"/>
    <property type="match status" value="1"/>
</dbReference>
<dbReference type="PATRIC" id="fig|742737.3.peg.3126"/>
<evidence type="ECO:0000313" key="3">
    <source>
        <dbReference type="Proteomes" id="UP000005384"/>
    </source>
</evidence>
<sequence length="138" mass="16015">MQKEINYYTFADNDYEFLKINMKEGRVFNAMTSIAQNVCEGFLKHLIDCYCTDIDCTAALKTHSLKRMIRFLNDNLTDFEIDKTKVILADGYYFSARCPGDESFFANEEDVKICWEAVEETKKAVDGYLEKHGGRNFL</sequence>
<evidence type="ECO:0000313" key="2">
    <source>
        <dbReference type="EMBL" id="EHI58841.1"/>
    </source>
</evidence>
<evidence type="ECO:0000259" key="1">
    <source>
        <dbReference type="Pfam" id="PF05168"/>
    </source>
</evidence>
<proteinExistence type="predicted"/>
<organism evidence="2 3">
    <name type="scientific">Hungatella hathewayi WAL-18680</name>
    <dbReference type="NCBI Taxonomy" id="742737"/>
    <lineage>
        <taxon>Bacteria</taxon>
        <taxon>Bacillati</taxon>
        <taxon>Bacillota</taxon>
        <taxon>Clostridia</taxon>
        <taxon>Lachnospirales</taxon>
        <taxon>Lachnospiraceae</taxon>
        <taxon>Hungatella</taxon>
    </lineage>
</organism>
<dbReference type="RefSeq" id="WP_006781132.1">
    <property type="nucleotide sequence ID" value="NZ_CP040506.1"/>
</dbReference>
<gene>
    <name evidence="2" type="ORF">HMPREF9473_03153</name>
</gene>
<accession>G5II25</accession>
<protein>
    <recommendedName>
        <fullName evidence="1">HEPN domain-containing protein</fullName>
    </recommendedName>
</protein>
<dbReference type="AlphaFoldDB" id="G5II25"/>
<reference evidence="2 3" key="1">
    <citation type="submission" date="2011-08" db="EMBL/GenBank/DDBJ databases">
        <title>The Genome Sequence of Clostridium hathewayi WAL-18680.</title>
        <authorList>
            <consortium name="The Broad Institute Genome Sequencing Platform"/>
            <person name="Earl A."/>
            <person name="Ward D."/>
            <person name="Feldgarden M."/>
            <person name="Gevers D."/>
            <person name="Finegold S.M."/>
            <person name="Summanen P.H."/>
            <person name="Molitoris D.R."/>
            <person name="Song M."/>
            <person name="Daigneault M."/>
            <person name="Allen-Vercoe E."/>
            <person name="Young S.K."/>
            <person name="Zeng Q."/>
            <person name="Gargeya S."/>
            <person name="Fitzgerald M."/>
            <person name="Haas B."/>
            <person name="Abouelleil A."/>
            <person name="Alvarado L."/>
            <person name="Arachchi H.M."/>
            <person name="Berlin A."/>
            <person name="Brown A."/>
            <person name="Chapman S.B."/>
            <person name="Chen Z."/>
            <person name="Dunbar C."/>
            <person name="Freedman E."/>
            <person name="Gearin G."/>
            <person name="Gellesch M."/>
            <person name="Goldberg J."/>
            <person name="Griggs A."/>
            <person name="Gujja S."/>
            <person name="Heiman D."/>
            <person name="Howarth C."/>
            <person name="Larson L."/>
            <person name="Lui A."/>
            <person name="MacDonald P.J.P."/>
            <person name="Montmayeur A."/>
            <person name="Murphy C."/>
            <person name="Neiman D."/>
            <person name="Pearson M."/>
            <person name="Priest M."/>
            <person name="Roberts A."/>
            <person name="Saif S."/>
            <person name="Shea T."/>
            <person name="Shenoy N."/>
            <person name="Sisk P."/>
            <person name="Stolte C."/>
            <person name="Sykes S."/>
            <person name="Wortman J."/>
            <person name="Nusbaum C."/>
            <person name="Birren B."/>
        </authorList>
    </citation>
    <scope>NUCLEOTIDE SEQUENCE [LARGE SCALE GENOMIC DNA]</scope>
    <source>
        <strain evidence="2 3">WAL-18680</strain>
    </source>
</reference>
<comment type="caution">
    <text evidence="2">The sequence shown here is derived from an EMBL/GenBank/DDBJ whole genome shotgun (WGS) entry which is preliminary data.</text>
</comment>
<feature type="domain" description="HEPN" evidence="1">
    <location>
        <begin position="59"/>
        <end position="124"/>
    </location>
</feature>